<evidence type="ECO:0008006" key="3">
    <source>
        <dbReference type="Google" id="ProtNLM"/>
    </source>
</evidence>
<dbReference type="InterPro" id="IPR036909">
    <property type="entry name" value="Cyt_c-like_dom_sf"/>
</dbReference>
<dbReference type="GO" id="GO:0020037">
    <property type="term" value="F:heme binding"/>
    <property type="evidence" value="ECO:0007669"/>
    <property type="project" value="InterPro"/>
</dbReference>
<dbReference type="PANTHER" id="PTHR30600">
    <property type="entry name" value="CYTOCHROME C PEROXIDASE-RELATED"/>
    <property type="match status" value="1"/>
</dbReference>
<evidence type="ECO:0000313" key="2">
    <source>
        <dbReference type="Proteomes" id="UP000249396"/>
    </source>
</evidence>
<name>A0A2W4RHL7_9GAMM</name>
<protein>
    <recommendedName>
        <fullName evidence="3">Cytochrome c domain-containing protein</fullName>
    </recommendedName>
</protein>
<dbReference type="SUPFAM" id="SSF46626">
    <property type="entry name" value="Cytochrome c"/>
    <property type="match status" value="1"/>
</dbReference>
<dbReference type="PROSITE" id="PS51257">
    <property type="entry name" value="PROKAR_LIPOPROTEIN"/>
    <property type="match status" value="1"/>
</dbReference>
<proteinExistence type="predicted"/>
<dbReference type="PANTHER" id="PTHR30600:SF9">
    <property type="entry name" value="BLR7738 PROTEIN"/>
    <property type="match status" value="1"/>
</dbReference>
<dbReference type="EMBL" id="QJPH01000187">
    <property type="protein sequence ID" value="PZN83401.1"/>
    <property type="molecule type" value="Genomic_DNA"/>
</dbReference>
<dbReference type="NCBIfam" id="NF040606">
    <property type="entry name" value="CytoC_perox"/>
    <property type="match status" value="1"/>
</dbReference>
<dbReference type="InterPro" id="IPR047758">
    <property type="entry name" value="CytoC_perox"/>
</dbReference>
<dbReference type="GO" id="GO:0009055">
    <property type="term" value="F:electron transfer activity"/>
    <property type="evidence" value="ECO:0007669"/>
    <property type="project" value="InterPro"/>
</dbReference>
<dbReference type="GO" id="GO:0004130">
    <property type="term" value="F:cytochrome-c peroxidase activity"/>
    <property type="evidence" value="ECO:0007669"/>
    <property type="project" value="TreeGrafter"/>
</dbReference>
<accession>A0A2W4RHL7</accession>
<dbReference type="InterPro" id="IPR051395">
    <property type="entry name" value="Cytochrome_c_Peroxidase/MauG"/>
</dbReference>
<evidence type="ECO:0000313" key="1">
    <source>
        <dbReference type="EMBL" id="PZN83401.1"/>
    </source>
</evidence>
<organism evidence="1 2">
    <name type="scientific">Candidatus Methylumidiphilus alinenensis</name>
    <dbReference type="NCBI Taxonomy" id="2202197"/>
    <lineage>
        <taxon>Bacteria</taxon>
        <taxon>Pseudomonadati</taxon>
        <taxon>Pseudomonadota</taxon>
        <taxon>Gammaproteobacteria</taxon>
        <taxon>Methylococcales</taxon>
        <taxon>Candidatus Methylumidiphilus</taxon>
    </lineage>
</organism>
<dbReference type="Gene3D" id="1.10.760.10">
    <property type="entry name" value="Cytochrome c-like domain"/>
    <property type="match status" value="1"/>
</dbReference>
<sequence>MIRSRHLFSLLIFGTLAGCTVELPNPPAQRENHWADQGWSNAERQWYHHASQGTNTFGLPYEWFKALEQPELSLSEAGLFSDQNYLSRMGFIPSPVSLDDKAQATQYGYRDNTEYSKSSPYAGKSYNKVGLPVGFAVGDEWLDPASGQRWHLPGTGKNAHSLGLTCAACHTGQLEYGNHRILIDGGQAMISLDKIREALKISLAYTKFLPGRFDRFAKRVLGDADTPQNRSLLKGQFDSFLDAAKEEGDLEAEMVKQGVTEGFTRLDALNRIGNEVFANQMKIKGNMHPIAGPVSFPFIWNAPWFDWVQYNSSIQQPMVRNAGEAMGVKAMVNLSEPQKPIFSSNLPLQTLHEMEILLAGSKHPLEAKQFGGLRSPEWKTLPLPPLNEALVAKGRDLYLGNPDKGQKPLCAGCHLPPINSIEIFDASHWREPGPGFSEKYLALKTVSVKDIGTDCKTAFGMAHRTVDTPDYIHNSGALVPPFTPQQTPEDCPQPLSGATPASGHKITNFGVALGEVVYSTIETWYDVHNKTDAERLVLDSNRPNGIRAVIDGVPAYKARPLNGVWSTPPYLHNGSVPNLYLLLSTQAERDAEASKFYLGSREFDPKYVGFKYRAEGGSHLPGQEPLPNTQGLFLLDTGLPGNRNTGHLFTNDSVAGRIGPKLSDDERFAIIEFLKSL</sequence>
<comment type="caution">
    <text evidence="1">The sequence shown here is derived from an EMBL/GenBank/DDBJ whole genome shotgun (WGS) entry which is preliminary data.</text>
</comment>
<reference evidence="1 2" key="1">
    <citation type="journal article" date="2018" name="Aquat. Microb. Ecol.">
        <title>Gammaproteobacterial methanotrophs dominate.</title>
        <authorList>
            <person name="Rissanen A.J."/>
            <person name="Saarenheimo J."/>
            <person name="Tiirola M."/>
            <person name="Peura S."/>
            <person name="Aalto S.L."/>
            <person name="Karvinen A."/>
            <person name="Nykanen H."/>
        </authorList>
    </citation>
    <scope>NUCLEOTIDE SEQUENCE [LARGE SCALE GENOMIC DNA]</scope>
    <source>
        <strain evidence="1">AMbin10</strain>
    </source>
</reference>
<dbReference type="Pfam" id="PF21419">
    <property type="entry name" value="RoxA-like_Cyt-c"/>
    <property type="match status" value="1"/>
</dbReference>
<dbReference type="Proteomes" id="UP000249396">
    <property type="component" value="Unassembled WGS sequence"/>
</dbReference>
<gene>
    <name evidence="1" type="ORF">DM484_04330</name>
</gene>
<dbReference type="AlphaFoldDB" id="A0A2W4RHL7"/>